<evidence type="ECO:0000313" key="2">
    <source>
        <dbReference type="Proteomes" id="UP001499988"/>
    </source>
</evidence>
<protein>
    <submittedName>
        <fullName evidence="1">Uncharacterized protein</fullName>
    </submittedName>
</protein>
<name>A0ABP9F9J1_9GAMM</name>
<proteinExistence type="predicted"/>
<gene>
    <name evidence="1" type="ORF">GCM10023333_31560</name>
</gene>
<sequence>MLAFDKAALPAGAEVRLLGWSGGHSDHIGLIANNVSHPLGYAKSYSEFLIEGSLAGTQTLLARPLLGHTQAGSSGSALISAKEQALGVLSAGQLEPPYLSTFSSLERAYHLGFCEPLTGDPTCSDAVPQARMFPRLRHRRAQGQALAA</sequence>
<accession>A0ABP9F9J1</accession>
<dbReference type="EMBL" id="BAABJZ010000096">
    <property type="protein sequence ID" value="GAA4896051.1"/>
    <property type="molecule type" value="Genomic_DNA"/>
</dbReference>
<dbReference type="Proteomes" id="UP001499988">
    <property type="component" value="Unassembled WGS sequence"/>
</dbReference>
<evidence type="ECO:0000313" key="1">
    <source>
        <dbReference type="EMBL" id="GAA4896051.1"/>
    </source>
</evidence>
<dbReference type="InterPro" id="IPR043504">
    <property type="entry name" value="Peptidase_S1_PA_chymotrypsin"/>
</dbReference>
<comment type="caution">
    <text evidence="1">The sequence shown here is derived from an EMBL/GenBank/DDBJ whole genome shotgun (WGS) entry which is preliminary data.</text>
</comment>
<reference evidence="2" key="1">
    <citation type="journal article" date="2019" name="Int. J. Syst. Evol. Microbiol.">
        <title>The Global Catalogue of Microorganisms (GCM) 10K type strain sequencing project: providing services to taxonomists for standard genome sequencing and annotation.</title>
        <authorList>
            <consortium name="The Broad Institute Genomics Platform"/>
            <consortium name="The Broad Institute Genome Sequencing Center for Infectious Disease"/>
            <person name="Wu L."/>
            <person name="Ma J."/>
        </authorList>
    </citation>
    <scope>NUCLEOTIDE SEQUENCE [LARGE SCALE GENOMIC DNA]</scope>
    <source>
        <strain evidence="2">JCM 18401</strain>
    </source>
</reference>
<organism evidence="1 2">
    <name type="scientific">Ferrimonas pelagia</name>
    <dbReference type="NCBI Taxonomy" id="1177826"/>
    <lineage>
        <taxon>Bacteria</taxon>
        <taxon>Pseudomonadati</taxon>
        <taxon>Pseudomonadota</taxon>
        <taxon>Gammaproteobacteria</taxon>
        <taxon>Alteromonadales</taxon>
        <taxon>Ferrimonadaceae</taxon>
        <taxon>Ferrimonas</taxon>
    </lineage>
</organism>
<keyword evidence="2" id="KW-1185">Reference proteome</keyword>
<dbReference type="Gene3D" id="2.40.10.10">
    <property type="entry name" value="Trypsin-like serine proteases"/>
    <property type="match status" value="1"/>
</dbReference>